<dbReference type="RefSeq" id="WP_078043856.1">
    <property type="nucleotide sequence ID" value="NZ_NHNI01000003.1"/>
</dbReference>
<protein>
    <submittedName>
        <fullName evidence="1">PilZ domain-containing protein</fullName>
    </submittedName>
</protein>
<name>A0A266Q3H1_9GAMM</name>
<gene>
    <name evidence="1" type="ORF">CBP51_19015</name>
</gene>
<keyword evidence="2" id="KW-1185">Reference proteome</keyword>
<comment type="caution">
    <text evidence="1">The sequence shown here is derived from an EMBL/GenBank/DDBJ whole genome shotgun (WGS) entry which is preliminary data.</text>
</comment>
<evidence type="ECO:0000313" key="1">
    <source>
        <dbReference type="EMBL" id="OZY83899.1"/>
    </source>
</evidence>
<dbReference type="Proteomes" id="UP000216101">
    <property type="component" value="Unassembled WGS sequence"/>
</dbReference>
<proteinExistence type="predicted"/>
<dbReference type="STRING" id="1209072.GCA_000766945_01258"/>
<dbReference type="AlphaFoldDB" id="A0A266Q3H1"/>
<reference evidence="2" key="1">
    <citation type="submission" date="2017-05" db="EMBL/GenBank/DDBJ databases">
        <authorList>
            <person name="Barney B.M."/>
        </authorList>
    </citation>
    <scope>NUCLEOTIDE SEQUENCE [LARGE SCALE GENOMIC DNA]</scope>
    <source>
        <strain evidence="2">PSBB022</strain>
    </source>
</reference>
<organism evidence="1 2">
    <name type="scientific">Cellvibrio mixtus</name>
    <dbReference type="NCBI Taxonomy" id="39650"/>
    <lineage>
        <taxon>Bacteria</taxon>
        <taxon>Pseudomonadati</taxon>
        <taxon>Pseudomonadota</taxon>
        <taxon>Gammaproteobacteria</taxon>
        <taxon>Cellvibrionales</taxon>
        <taxon>Cellvibrionaceae</taxon>
        <taxon>Cellvibrio</taxon>
    </lineage>
</organism>
<accession>A0A266Q3H1</accession>
<evidence type="ECO:0000313" key="2">
    <source>
        <dbReference type="Proteomes" id="UP000216101"/>
    </source>
</evidence>
<sequence length="120" mass="13716">MTHDCTREHDRELERHIINGDVDVYDSLRDLYVGRLVNIHAQGLMVMGDVLLEEDRLYTLDLHLPEPVNDQMVIQLGVDCLWTRAADLSGKHWIGFSIIDVSAQAVQSIRSLVERLGESY</sequence>
<dbReference type="EMBL" id="NHNI01000003">
    <property type="protein sequence ID" value="OZY83899.1"/>
    <property type="molecule type" value="Genomic_DNA"/>
</dbReference>